<dbReference type="Pfam" id="PF02687">
    <property type="entry name" value="FtsX"/>
    <property type="match status" value="2"/>
</dbReference>
<keyword evidence="5 7" id="KW-0472">Membrane</keyword>
<sequence length="947" mass="104576">MKNKKIWLDGFREIKHTLGRFLALLLIIALGTGFFVGIRAAAPDMIAIADKYFNQTNLEDMSIQSTMGLNEDDLALLEDVQDIEYIPYAYVDRQIAVSDDLVRFYPNFNDMTDINQFDVQEGRLPKVNDEIAIDLQLVKGNPDAYQIGQEVTMSDLGVDSDQETDELPQLSGDQFTIVGYVNTPLQISNISRGASAIGDGQLNGFAVVAPNAITGDTYTNIAIDATAVDDLEAYSDEYDQVIADKQAEIEDIFVDRPREIYQEKVTEAESEIASGQEEIASARSALTSGENELKQAQSEIDAGQDDLDQQQSLVEAQLPEGVSLEQAGMSSVAAQLEAGQSSLDAAQSELNQARSDYESESQAAETSLSSAESHISDAESTVADLSEPTYSINDRSSVSGYTAWENNADNMATIGQAFPIIFFLIAALVSFTNMQRMVTEQRVQIGTYKALGYSSRTIQTKYLMYAGSAAILGMVIGIAIGNYLFPNIIVSAFAETVALPGIIYTWQFVDISFAVGISLFTTVVPAWLTTRTTLNEKTARLLQPATGKNGQHIFLERFKGFWSRLSFQSKITWRNIFLYKGRNLMTIIGVAGCAMLIVTGFGLSDSISGLPDEQFNQVKMYDGSISLNMDANQEDRDQVISDLTDNDNVEDVLPLTQNILMTDDETITQQIVSVMAFKSDSQYRDYFQMQELDTENQLSLSEDGILITAKLASLLGVQAEDTVTLIDTNNDPYTFSVKGVITNYLGHEIYMTDTYYQTVFSEESENNTALVQFENNLSTTDQTQIMDQVKGETGVIGTSLNASQISDFKDTLSALDLVTVVLIISAGGLAFIVLYSLTNINVSERMHELATIKVLGFRSVEVSMYVYRETLILTVIGIIIGDILGYNLLSYILNTVAIDQVFFPIVILWQSYLYASLITLAFSIVVMIFMHYKLKKVEMVSALKEED</sequence>
<feature type="compositionally biased region" description="Polar residues" evidence="6">
    <location>
        <begin position="345"/>
        <end position="373"/>
    </location>
</feature>
<evidence type="ECO:0000256" key="6">
    <source>
        <dbReference type="SAM" id="MobiDB-lite"/>
    </source>
</evidence>
<feature type="domain" description="ABC3 transporter permease C-terminal" evidence="8">
    <location>
        <begin position="418"/>
        <end position="531"/>
    </location>
</feature>
<dbReference type="InterPro" id="IPR003838">
    <property type="entry name" value="ABC3_permease_C"/>
</dbReference>
<evidence type="ECO:0000259" key="8">
    <source>
        <dbReference type="Pfam" id="PF02687"/>
    </source>
</evidence>
<dbReference type="OrthoDB" id="5137249at2"/>
<accession>A0A2N6UEI1</accession>
<dbReference type="InterPro" id="IPR038766">
    <property type="entry name" value="Membrane_comp_ABC_pdt"/>
</dbReference>
<feature type="transmembrane region" description="Helical" evidence="7">
    <location>
        <begin position="21"/>
        <end position="42"/>
    </location>
</feature>
<name>A0A2N6UEI1_9LACT</name>
<dbReference type="PANTHER" id="PTHR30287:SF1">
    <property type="entry name" value="INNER MEMBRANE PROTEIN"/>
    <property type="match status" value="1"/>
</dbReference>
<keyword evidence="3 7" id="KW-0812">Transmembrane</keyword>
<dbReference type="AlphaFoldDB" id="A0A2N6UEI1"/>
<feature type="compositionally biased region" description="Polar residues" evidence="6">
    <location>
        <begin position="284"/>
        <end position="298"/>
    </location>
</feature>
<evidence type="ECO:0000256" key="3">
    <source>
        <dbReference type="ARBA" id="ARBA00022692"/>
    </source>
</evidence>
<organism evidence="9 10">
    <name type="scientific">Aerococcus viridans</name>
    <dbReference type="NCBI Taxonomy" id="1377"/>
    <lineage>
        <taxon>Bacteria</taxon>
        <taxon>Bacillati</taxon>
        <taxon>Bacillota</taxon>
        <taxon>Bacilli</taxon>
        <taxon>Lactobacillales</taxon>
        <taxon>Aerococcaceae</taxon>
        <taxon>Aerococcus</taxon>
    </lineage>
</organism>
<reference evidence="9 10" key="1">
    <citation type="submission" date="2017-09" db="EMBL/GenBank/DDBJ databases">
        <title>Bacterial strain isolated from the female urinary microbiota.</title>
        <authorList>
            <person name="Thomas-White K."/>
            <person name="Kumar N."/>
            <person name="Forster S."/>
            <person name="Putonti C."/>
            <person name="Lawley T."/>
            <person name="Wolfe A.J."/>
        </authorList>
    </citation>
    <scope>NUCLEOTIDE SEQUENCE [LARGE SCALE GENOMIC DNA]</scope>
    <source>
        <strain evidence="9 10">UMB0240</strain>
    </source>
</reference>
<keyword evidence="10" id="KW-1185">Reference proteome</keyword>
<evidence type="ECO:0000313" key="9">
    <source>
        <dbReference type="EMBL" id="PMC79955.1"/>
    </source>
</evidence>
<feature type="domain" description="ABC3 transporter permease C-terminal" evidence="8">
    <location>
        <begin position="821"/>
        <end position="937"/>
    </location>
</feature>
<evidence type="ECO:0000256" key="1">
    <source>
        <dbReference type="ARBA" id="ARBA00004651"/>
    </source>
</evidence>
<evidence type="ECO:0000256" key="7">
    <source>
        <dbReference type="SAM" id="Phobius"/>
    </source>
</evidence>
<keyword evidence="4 7" id="KW-1133">Transmembrane helix</keyword>
<feature type="transmembrane region" description="Helical" evidence="7">
    <location>
        <begin position="462"/>
        <end position="485"/>
    </location>
</feature>
<protein>
    <submittedName>
        <fullName evidence="9">ABC transporter permease</fullName>
    </submittedName>
</protein>
<comment type="subcellular location">
    <subcellularLocation>
        <location evidence="1">Cell membrane</location>
        <topology evidence="1">Multi-pass membrane protein</topology>
    </subcellularLocation>
</comment>
<feature type="region of interest" description="Disordered" evidence="6">
    <location>
        <begin position="345"/>
        <end position="387"/>
    </location>
</feature>
<evidence type="ECO:0000256" key="4">
    <source>
        <dbReference type="ARBA" id="ARBA00022989"/>
    </source>
</evidence>
<evidence type="ECO:0000256" key="2">
    <source>
        <dbReference type="ARBA" id="ARBA00022475"/>
    </source>
</evidence>
<feature type="transmembrane region" description="Helical" evidence="7">
    <location>
        <begin position="417"/>
        <end position="434"/>
    </location>
</feature>
<feature type="transmembrane region" description="Helical" evidence="7">
    <location>
        <begin position="817"/>
        <end position="837"/>
    </location>
</feature>
<feature type="transmembrane region" description="Helical" evidence="7">
    <location>
        <begin position="912"/>
        <end position="932"/>
    </location>
</feature>
<evidence type="ECO:0000313" key="10">
    <source>
        <dbReference type="Proteomes" id="UP000235701"/>
    </source>
</evidence>
<feature type="transmembrane region" description="Helical" evidence="7">
    <location>
        <begin position="584"/>
        <end position="603"/>
    </location>
</feature>
<gene>
    <name evidence="9" type="ORF">CJ191_04070</name>
</gene>
<dbReference type="RefSeq" id="WP_102199061.1">
    <property type="nucleotide sequence ID" value="NZ_PNHQ01000007.1"/>
</dbReference>
<dbReference type="Proteomes" id="UP000235701">
    <property type="component" value="Unassembled WGS sequence"/>
</dbReference>
<dbReference type="GO" id="GO:0005886">
    <property type="term" value="C:plasma membrane"/>
    <property type="evidence" value="ECO:0007669"/>
    <property type="project" value="UniProtKB-SubCell"/>
</dbReference>
<feature type="transmembrane region" description="Helical" evidence="7">
    <location>
        <begin position="871"/>
        <end position="892"/>
    </location>
</feature>
<evidence type="ECO:0000256" key="5">
    <source>
        <dbReference type="ARBA" id="ARBA00023136"/>
    </source>
</evidence>
<feature type="transmembrane region" description="Helical" evidence="7">
    <location>
        <begin position="505"/>
        <end position="528"/>
    </location>
</feature>
<dbReference type="EMBL" id="PNHQ01000007">
    <property type="protein sequence ID" value="PMC79955.1"/>
    <property type="molecule type" value="Genomic_DNA"/>
</dbReference>
<keyword evidence="2" id="KW-1003">Cell membrane</keyword>
<feature type="region of interest" description="Disordered" evidence="6">
    <location>
        <begin position="269"/>
        <end position="307"/>
    </location>
</feature>
<dbReference type="PANTHER" id="PTHR30287">
    <property type="entry name" value="MEMBRANE COMPONENT OF PREDICTED ABC SUPERFAMILY METABOLITE UPTAKE TRANSPORTER"/>
    <property type="match status" value="1"/>
</dbReference>
<comment type="caution">
    <text evidence="9">The sequence shown here is derived from an EMBL/GenBank/DDBJ whole genome shotgun (WGS) entry which is preliminary data.</text>
</comment>
<dbReference type="Gene3D" id="1.10.287.620">
    <property type="entry name" value="Helix Hairpins"/>
    <property type="match status" value="1"/>
</dbReference>
<proteinExistence type="predicted"/>